<protein>
    <submittedName>
        <fullName evidence="1">Uncharacterized protein</fullName>
    </submittedName>
</protein>
<sequence length="115" mass="12547">MAQLLSPVCTEALKFQNPLSCSRSSWGMLTKIRNPSTVEVGRGAKRRGCGSGRVKVATDNSASTKADADDYYEVLGLEPKESFLLLLILYLEFIGFDPMNFSVGTGHTQNIVNCL</sequence>
<dbReference type="EMBL" id="OIVN01003449">
    <property type="protein sequence ID" value="SPD11347.1"/>
    <property type="molecule type" value="Genomic_DNA"/>
</dbReference>
<name>A0A2N9HAD7_FAGSY</name>
<evidence type="ECO:0000313" key="1">
    <source>
        <dbReference type="EMBL" id="SPD11347.1"/>
    </source>
</evidence>
<dbReference type="AlphaFoldDB" id="A0A2N9HAD7"/>
<proteinExistence type="predicted"/>
<reference evidence="1" key="1">
    <citation type="submission" date="2018-02" db="EMBL/GenBank/DDBJ databases">
        <authorList>
            <person name="Cohen D.B."/>
            <person name="Kent A.D."/>
        </authorList>
    </citation>
    <scope>NUCLEOTIDE SEQUENCE</scope>
</reference>
<gene>
    <name evidence="1" type="ORF">FSB_LOCUS39229</name>
</gene>
<organism evidence="1">
    <name type="scientific">Fagus sylvatica</name>
    <name type="common">Beechnut</name>
    <dbReference type="NCBI Taxonomy" id="28930"/>
    <lineage>
        <taxon>Eukaryota</taxon>
        <taxon>Viridiplantae</taxon>
        <taxon>Streptophyta</taxon>
        <taxon>Embryophyta</taxon>
        <taxon>Tracheophyta</taxon>
        <taxon>Spermatophyta</taxon>
        <taxon>Magnoliopsida</taxon>
        <taxon>eudicotyledons</taxon>
        <taxon>Gunneridae</taxon>
        <taxon>Pentapetalae</taxon>
        <taxon>rosids</taxon>
        <taxon>fabids</taxon>
        <taxon>Fagales</taxon>
        <taxon>Fagaceae</taxon>
        <taxon>Fagus</taxon>
    </lineage>
</organism>
<accession>A0A2N9HAD7</accession>